<name>A0A5C3LSP4_9AGAR</name>
<dbReference type="AlphaFoldDB" id="A0A5C3LSP4"/>
<accession>A0A5C3LSP4</accession>
<reference evidence="2 3" key="1">
    <citation type="journal article" date="2019" name="Nat. Ecol. Evol.">
        <title>Megaphylogeny resolves global patterns of mushroom evolution.</title>
        <authorList>
            <person name="Varga T."/>
            <person name="Krizsan K."/>
            <person name="Foldi C."/>
            <person name="Dima B."/>
            <person name="Sanchez-Garcia M."/>
            <person name="Sanchez-Ramirez S."/>
            <person name="Szollosi G.J."/>
            <person name="Szarkandi J.G."/>
            <person name="Papp V."/>
            <person name="Albert L."/>
            <person name="Andreopoulos W."/>
            <person name="Angelini C."/>
            <person name="Antonin V."/>
            <person name="Barry K.W."/>
            <person name="Bougher N.L."/>
            <person name="Buchanan P."/>
            <person name="Buyck B."/>
            <person name="Bense V."/>
            <person name="Catcheside P."/>
            <person name="Chovatia M."/>
            <person name="Cooper J."/>
            <person name="Damon W."/>
            <person name="Desjardin D."/>
            <person name="Finy P."/>
            <person name="Geml J."/>
            <person name="Haridas S."/>
            <person name="Hughes K."/>
            <person name="Justo A."/>
            <person name="Karasinski D."/>
            <person name="Kautmanova I."/>
            <person name="Kiss B."/>
            <person name="Kocsube S."/>
            <person name="Kotiranta H."/>
            <person name="LaButti K.M."/>
            <person name="Lechner B.E."/>
            <person name="Liimatainen K."/>
            <person name="Lipzen A."/>
            <person name="Lukacs Z."/>
            <person name="Mihaltcheva S."/>
            <person name="Morgado L.N."/>
            <person name="Niskanen T."/>
            <person name="Noordeloos M.E."/>
            <person name="Ohm R.A."/>
            <person name="Ortiz-Santana B."/>
            <person name="Ovrebo C."/>
            <person name="Racz N."/>
            <person name="Riley R."/>
            <person name="Savchenko A."/>
            <person name="Shiryaev A."/>
            <person name="Soop K."/>
            <person name="Spirin V."/>
            <person name="Szebenyi C."/>
            <person name="Tomsovsky M."/>
            <person name="Tulloss R.E."/>
            <person name="Uehling J."/>
            <person name="Grigoriev I.V."/>
            <person name="Vagvolgyi C."/>
            <person name="Papp T."/>
            <person name="Martin F.M."/>
            <person name="Miettinen O."/>
            <person name="Hibbett D.S."/>
            <person name="Nagy L.G."/>
        </authorList>
    </citation>
    <scope>NUCLEOTIDE SEQUENCE [LARGE SCALE GENOMIC DNA]</scope>
    <source>
        <strain evidence="2 3">CBS 166.37</strain>
    </source>
</reference>
<evidence type="ECO:0000313" key="2">
    <source>
        <dbReference type="EMBL" id="TFK35607.1"/>
    </source>
</evidence>
<gene>
    <name evidence="2" type="ORF">BDQ12DRAFT_688029</name>
</gene>
<dbReference type="Proteomes" id="UP000308652">
    <property type="component" value="Unassembled WGS sequence"/>
</dbReference>
<proteinExistence type="predicted"/>
<keyword evidence="1" id="KW-1133">Transmembrane helix</keyword>
<evidence type="ECO:0000256" key="1">
    <source>
        <dbReference type="SAM" id="Phobius"/>
    </source>
</evidence>
<keyword evidence="1" id="KW-0472">Membrane</keyword>
<keyword evidence="3" id="KW-1185">Reference proteome</keyword>
<protein>
    <submittedName>
        <fullName evidence="2">Uncharacterized protein</fullName>
    </submittedName>
</protein>
<organism evidence="2 3">
    <name type="scientific">Crucibulum laeve</name>
    <dbReference type="NCBI Taxonomy" id="68775"/>
    <lineage>
        <taxon>Eukaryota</taxon>
        <taxon>Fungi</taxon>
        <taxon>Dikarya</taxon>
        <taxon>Basidiomycota</taxon>
        <taxon>Agaricomycotina</taxon>
        <taxon>Agaricomycetes</taxon>
        <taxon>Agaricomycetidae</taxon>
        <taxon>Agaricales</taxon>
        <taxon>Agaricineae</taxon>
        <taxon>Nidulariaceae</taxon>
        <taxon>Crucibulum</taxon>
    </lineage>
</organism>
<keyword evidence="1" id="KW-0812">Transmembrane</keyword>
<dbReference type="OrthoDB" id="941679at2759"/>
<sequence length="65" mass="7646">MSFNKLENTFPFNQVYKHHHRHAHYLSTITFSPLDAFFQGFLVSFAFSCCRVFIIDNLYTSPIVV</sequence>
<evidence type="ECO:0000313" key="3">
    <source>
        <dbReference type="Proteomes" id="UP000308652"/>
    </source>
</evidence>
<dbReference type="EMBL" id="ML213620">
    <property type="protein sequence ID" value="TFK35607.1"/>
    <property type="molecule type" value="Genomic_DNA"/>
</dbReference>
<feature type="transmembrane region" description="Helical" evidence="1">
    <location>
        <begin position="36"/>
        <end position="54"/>
    </location>
</feature>